<keyword evidence="2" id="KW-0808">Transferase</keyword>
<keyword evidence="3" id="KW-1185">Reference proteome</keyword>
<keyword evidence="2" id="KW-0418">Kinase</keyword>
<protein>
    <submittedName>
        <fullName evidence="2">Kinase superfamily protein isoform 5</fullName>
    </submittedName>
</protein>
<name>A0A6A2YSG8_HIBSY</name>
<dbReference type="PANTHER" id="PTHR22603">
    <property type="entry name" value="CHOLINE/ETHANOALAMINE KINASE"/>
    <property type="match status" value="1"/>
</dbReference>
<dbReference type="AlphaFoldDB" id="A0A6A2YSG8"/>
<dbReference type="Gene3D" id="3.90.1200.10">
    <property type="match status" value="2"/>
</dbReference>
<reference evidence="2" key="1">
    <citation type="submission" date="2019-09" db="EMBL/GenBank/DDBJ databases">
        <title>Draft genome information of white flower Hibiscus syriacus.</title>
        <authorList>
            <person name="Kim Y.-M."/>
        </authorList>
    </citation>
    <scope>NUCLEOTIDE SEQUENCE [LARGE SCALE GENOMIC DNA]</scope>
    <source>
        <strain evidence="2">YM2019G1</strain>
    </source>
</reference>
<accession>A0A6A2YSG8</accession>
<evidence type="ECO:0000313" key="2">
    <source>
        <dbReference type="EMBL" id="KAE8682277.1"/>
    </source>
</evidence>
<evidence type="ECO:0000256" key="1">
    <source>
        <dbReference type="ARBA" id="ARBA00038211"/>
    </source>
</evidence>
<gene>
    <name evidence="2" type="ORF">F3Y22_tig00111273pilonHSYRG00419</name>
</gene>
<comment type="caution">
    <text evidence="2">The sequence shown here is derived from an EMBL/GenBank/DDBJ whole genome shotgun (WGS) entry which is preliminary data.</text>
</comment>
<sequence length="381" mass="43258">MCAATNVLENKEARLPRQVKDALQCLASEWDDIVDSKALQVIPIKGRSSDLRRGCRGVLRLRRRDQDVRVHVQVWTRTRLLGRFPKGRIEEFLRARTLSAADLRAPDISALIAAKLRAFNELSMPGQKKVWLWDRLSPRAKYHGGHLDAFQEEIYYSKYPGLEERSRFLWIYLEYAGQKPGDTEVKQLLEDVEKYTLASHLTWGLWGIISLSSSGICERNRLRLLGICQAEVSTVLETEASAVGIFLSYHWHIFLHPFSLSAWCTCFLGESVGTQASDTCTTCPKAKDDEFTIPLGPITRGRTKLLKDKLQIAVQAFIRKGLIAADLQQLFEGDPVVIRSTCLLKIQPSVSYLSNALKETLKNPSYCRHLPHSFLIVLHRV</sequence>
<dbReference type="GO" id="GO:0005737">
    <property type="term" value="C:cytoplasm"/>
    <property type="evidence" value="ECO:0007669"/>
    <property type="project" value="TreeGrafter"/>
</dbReference>
<dbReference type="SUPFAM" id="SSF56112">
    <property type="entry name" value="Protein kinase-like (PK-like)"/>
    <property type="match status" value="1"/>
</dbReference>
<dbReference type="Proteomes" id="UP000436088">
    <property type="component" value="Unassembled WGS sequence"/>
</dbReference>
<dbReference type="EMBL" id="VEPZ02001289">
    <property type="protein sequence ID" value="KAE8682277.1"/>
    <property type="molecule type" value="Genomic_DNA"/>
</dbReference>
<dbReference type="PANTHER" id="PTHR22603:SF81">
    <property type="entry name" value="CHOLINE KINASE 2-RELATED"/>
    <property type="match status" value="1"/>
</dbReference>
<dbReference type="GO" id="GO:0004103">
    <property type="term" value="F:choline kinase activity"/>
    <property type="evidence" value="ECO:0007669"/>
    <property type="project" value="TreeGrafter"/>
</dbReference>
<dbReference type="GO" id="GO:0004305">
    <property type="term" value="F:ethanolamine kinase activity"/>
    <property type="evidence" value="ECO:0007669"/>
    <property type="project" value="TreeGrafter"/>
</dbReference>
<evidence type="ECO:0000313" key="3">
    <source>
        <dbReference type="Proteomes" id="UP000436088"/>
    </source>
</evidence>
<dbReference type="Pfam" id="PF01633">
    <property type="entry name" value="Choline_kinase"/>
    <property type="match status" value="2"/>
</dbReference>
<proteinExistence type="inferred from homology"/>
<comment type="similarity">
    <text evidence="1">Belongs to the choline/ethanolamine kinase family.</text>
</comment>
<dbReference type="GO" id="GO:0006646">
    <property type="term" value="P:phosphatidylethanolamine biosynthetic process"/>
    <property type="evidence" value="ECO:0007669"/>
    <property type="project" value="TreeGrafter"/>
</dbReference>
<organism evidence="2 3">
    <name type="scientific">Hibiscus syriacus</name>
    <name type="common">Rose of Sharon</name>
    <dbReference type="NCBI Taxonomy" id="106335"/>
    <lineage>
        <taxon>Eukaryota</taxon>
        <taxon>Viridiplantae</taxon>
        <taxon>Streptophyta</taxon>
        <taxon>Embryophyta</taxon>
        <taxon>Tracheophyta</taxon>
        <taxon>Spermatophyta</taxon>
        <taxon>Magnoliopsida</taxon>
        <taxon>eudicotyledons</taxon>
        <taxon>Gunneridae</taxon>
        <taxon>Pentapetalae</taxon>
        <taxon>rosids</taxon>
        <taxon>malvids</taxon>
        <taxon>Malvales</taxon>
        <taxon>Malvaceae</taxon>
        <taxon>Malvoideae</taxon>
        <taxon>Hibiscus</taxon>
    </lineage>
</organism>
<dbReference type="InterPro" id="IPR011009">
    <property type="entry name" value="Kinase-like_dom_sf"/>
</dbReference>